<evidence type="ECO:0000313" key="3">
    <source>
        <dbReference type="Proteomes" id="UP000277007"/>
    </source>
</evidence>
<comment type="caution">
    <text evidence="2">The sequence shown here is derived from an EMBL/GenBank/DDBJ whole genome shotgun (WGS) entry which is preliminary data.</text>
</comment>
<dbReference type="EMBL" id="RXMA01000010">
    <property type="protein sequence ID" value="RTR19853.1"/>
    <property type="molecule type" value="Genomic_DNA"/>
</dbReference>
<name>A0A431VHB4_9PROT</name>
<feature type="region of interest" description="Disordered" evidence="1">
    <location>
        <begin position="15"/>
        <end position="35"/>
    </location>
</feature>
<evidence type="ECO:0000313" key="2">
    <source>
        <dbReference type="EMBL" id="RTR19853.1"/>
    </source>
</evidence>
<gene>
    <name evidence="2" type="ORF">EJ903_12715</name>
</gene>
<protein>
    <submittedName>
        <fullName evidence="2">Uncharacterized protein</fullName>
    </submittedName>
</protein>
<keyword evidence="3" id="KW-1185">Reference proteome</keyword>
<reference evidence="2 3" key="1">
    <citation type="submission" date="2018-12" db="EMBL/GenBank/DDBJ databases">
        <authorList>
            <person name="Yang Y."/>
        </authorList>
    </citation>
    <scope>NUCLEOTIDE SEQUENCE [LARGE SCALE GENOMIC DNA]</scope>
    <source>
        <strain evidence="2 3">L-25-5w-1</strain>
    </source>
</reference>
<dbReference type="Proteomes" id="UP000277007">
    <property type="component" value="Unassembled WGS sequence"/>
</dbReference>
<sequence length="71" mass="7442">MSLLSACAHLILTAAGAPGPTSSTRPIPEDATPPRLRLEHAPVLTPARLDAPLWDPRATPTGGVTVRVILR</sequence>
<organism evidence="2 3">
    <name type="scientific">Azospirillum griseum</name>
    <dbReference type="NCBI Taxonomy" id="2496639"/>
    <lineage>
        <taxon>Bacteria</taxon>
        <taxon>Pseudomonadati</taxon>
        <taxon>Pseudomonadota</taxon>
        <taxon>Alphaproteobacteria</taxon>
        <taxon>Rhodospirillales</taxon>
        <taxon>Azospirillaceae</taxon>
        <taxon>Azospirillum</taxon>
    </lineage>
</organism>
<proteinExistence type="predicted"/>
<accession>A0A431VHB4</accession>
<evidence type="ECO:0000256" key="1">
    <source>
        <dbReference type="SAM" id="MobiDB-lite"/>
    </source>
</evidence>
<dbReference type="AlphaFoldDB" id="A0A431VHB4"/>
<dbReference type="RefSeq" id="WP_126615734.1">
    <property type="nucleotide sequence ID" value="NZ_JBHUCY010000043.1"/>
</dbReference>